<evidence type="ECO:0000313" key="1">
    <source>
        <dbReference type="EMBL" id="CAG8768528.1"/>
    </source>
</evidence>
<dbReference type="Proteomes" id="UP000789901">
    <property type="component" value="Unassembled WGS sequence"/>
</dbReference>
<reference evidence="1 2" key="1">
    <citation type="submission" date="2021-06" db="EMBL/GenBank/DDBJ databases">
        <authorList>
            <person name="Kallberg Y."/>
            <person name="Tangrot J."/>
            <person name="Rosling A."/>
        </authorList>
    </citation>
    <scope>NUCLEOTIDE SEQUENCE [LARGE SCALE GENOMIC DNA]</scope>
    <source>
        <strain evidence="1 2">120-4 pot B 10/14</strain>
    </source>
</reference>
<comment type="caution">
    <text evidence="1">The sequence shown here is derived from an EMBL/GenBank/DDBJ whole genome shotgun (WGS) entry which is preliminary data.</text>
</comment>
<dbReference type="EMBL" id="CAJVQB010014460">
    <property type="protein sequence ID" value="CAG8768528.1"/>
    <property type="molecule type" value="Genomic_DNA"/>
</dbReference>
<organism evidence="1 2">
    <name type="scientific">Gigaspora margarita</name>
    <dbReference type="NCBI Taxonomy" id="4874"/>
    <lineage>
        <taxon>Eukaryota</taxon>
        <taxon>Fungi</taxon>
        <taxon>Fungi incertae sedis</taxon>
        <taxon>Mucoromycota</taxon>
        <taxon>Glomeromycotina</taxon>
        <taxon>Glomeromycetes</taxon>
        <taxon>Diversisporales</taxon>
        <taxon>Gigasporaceae</taxon>
        <taxon>Gigaspora</taxon>
    </lineage>
</organism>
<accession>A0ABN7VG58</accession>
<proteinExistence type="predicted"/>
<protein>
    <submittedName>
        <fullName evidence="1">25646_t:CDS:1</fullName>
    </submittedName>
</protein>
<keyword evidence="2" id="KW-1185">Reference proteome</keyword>
<sequence length="167" mass="19592">MYEKDVNIMDIEKEDLPTEQKVFKAAMQKYTTVPKPTSLKIISITNFDNIPKYNISYVEFLSTKFETKKKGKSKYILNWCEEPILASERWPELVTESKTDVWNLPDPYTWKTFTNEPELLPTTVPVPLSANPVPWWLLSLETPSETYMLEHSNYSEYYLVVLLGRKL</sequence>
<evidence type="ECO:0000313" key="2">
    <source>
        <dbReference type="Proteomes" id="UP000789901"/>
    </source>
</evidence>
<name>A0ABN7VG58_GIGMA</name>
<gene>
    <name evidence="1" type="ORF">GMARGA_LOCUS18261</name>
</gene>